<evidence type="ECO:0000256" key="1">
    <source>
        <dbReference type="ARBA" id="ARBA00004141"/>
    </source>
</evidence>
<evidence type="ECO:0000256" key="3">
    <source>
        <dbReference type="ARBA" id="ARBA00022989"/>
    </source>
</evidence>
<dbReference type="PANTHER" id="PTHR11814">
    <property type="entry name" value="SULFATE TRANSPORTER"/>
    <property type="match status" value="1"/>
</dbReference>
<evidence type="ECO:0000259" key="6">
    <source>
        <dbReference type="Pfam" id="PF00916"/>
    </source>
</evidence>
<accession>E0VH84</accession>
<feature type="transmembrane region" description="Helical" evidence="5">
    <location>
        <begin position="206"/>
        <end position="223"/>
    </location>
</feature>
<dbReference type="EnsemblMetazoa" id="PHUM203310-RA">
    <property type="protein sequence ID" value="PHUM203310-PA"/>
    <property type="gene ID" value="PHUM203310"/>
</dbReference>
<sequence length="562" mass="61707">MAENEIETAGFLEKDGRGTGRIVRRDSVNKQYGRQPSSHCSRVVKIIKNKISSDLLAGLTVGLTAIPQGIAYAVVAGLEPQYGLYSGFMGCFVYFFLGSVKDVTIGPTAIMALMSQKSVEEYNSDFAVLLCFLTGCVTMLFGILQLGFLVNFISVPVTVGFTTAAAITIASSQIKGLLGIKGKSNEFLESWISVFEHIKETRYQDLLLGLVTIFLLVLLKIANEKISKKYKNQSSLSNNDKAIKETFRIVGLGRNAIVVVLGTLTAFIFEQYNMCPFTLTGEVAGGLPPFKPPPFSTNVINKNNETEYMPFEKMVANMGTGIISVPVISVLETIAIAKAFAKGKTLDATQEMMALGACNIAGSFVRSMPTAGSFTRTAVNNASNVKTPLGGIFTGLIVLLALSLTATFKYIPKSTLAGLILTAMFYMMETHEIKLIWKTKKTDIIPLVVTIFGCLFLGLDLGIIVGIFVNILFVLYNAVRPKITKEEIMISDQEVLVVRPEQALYYPGAEYVRELIMKSSKTQTKNLIVLDGTFYTKQYKYINWFPLLHVGMWDIGLFDTLD</sequence>
<dbReference type="GeneID" id="8238528"/>
<dbReference type="HOGENOM" id="CLU_003182_12_2_1"/>
<keyword evidence="9" id="KW-1185">Reference proteome</keyword>
<dbReference type="Proteomes" id="UP000009046">
    <property type="component" value="Unassembled WGS sequence"/>
</dbReference>
<dbReference type="InParanoid" id="E0VH84"/>
<dbReference type="GO" id="GO:0008271">
    <property type="term" value="F:secondary active sulfate transmembrane transporter activity"/>
    <property type="evidence" value="ECO:0007669"/>
    <property type="project" value="InterPro"/>
</dbReference>
<dbReference type="Pfam" id="PF00916">
    <property type="entry name" value="Sulfate_transp"/>
    <property type="match status" value="1"/>
</dbReference>
<keyword evidence="4 5" id="KW-0472">Membrane</keyword>
<organism>
    <name type="scientific">Pediculus humanus subsp. corporis</name>
    <name type="common">Body louse</name>
    <dbReference type="NCBI Taxonomy" id="121224"/>
    <lineage>
        <taxon>Eukaryota</taxon>
        <taxon>Metazoa</taxon>
        <taxon>Ecdysozoa</taxon>
        <taxon>Arthropoda</taxon>
        <taxon>Hexapoda</taxon>
        <taxon>Insecta</taxon>
        <taxon>Pterygota</taxon>
        <taxon>Neoptera</taxon>
        <taxon>Paraneoptera</taxon>
        <taxon>Psocodea</taxon>
        <taxon>Troctomorpha</taxon>
        <taxon>Phthiraptera</taxon>
        <taxon>Anoplura</taxon>
        <taxon>Pediculidae</taxon>
        <taxon>Pediculus</taxon>
    </lineage>
</organism>
<keyword evidence="2 5" id="KW-0812">Transmembrane</keyword>
<dbReference type="EMBL" id="AAZO01002359">
    <property type="status" value="NOT_ANNOTATED_CDS"/>
    <property type="molecule type" value="Genomic_DNA"/>
</dbReference>
<reference evidence="7" key="1">
    <citation type="submission" date="2007-04" db="EMBL/GenBank/DDBJ databases">
        <title>Annotation of Pediculus humanus corporis strain USDA.</title>
        <authorList>
            <person name="Kirkness E."/>
            <person name="Hannick L."/>
            <person name="Hass B."/>
            <person name="Bruggner R."/>
            <person name="Lawson D."/>
            <person name="Bidwell S."/>
            <person name="Joardar V."/>
            <person name="Caler E."/>
            <person name="Walenz B."/>
            <person name="Inman J."/>
            <person name="Schobel S."/>
            <person name="Galinsky K."/>
            <person name="Amedeo P."/>
            <person name="Strausberg R."/>
        </authorList>
    </citation>
    <scope>NUCLEOTIDE SEQUENCE</scope>
    <source>
        <strain evidence="7">USDA</strain>
    </source>
</reference>
<comment type="subcellular location">
    <subcellularLocation>
        <location evidence="1">Membrane</location>
        <topology evidence="1">Multi-pass membrane protein</topology>
    </subcellularLocation>
</comment>
<dbReference type="GO" id="GO:0016020">
    <property type="term" value="C:membrane"/>
    <property type="evidence" value="ECO:0007669"/>
    <property type="project" value="UniProtKB-SubCell"/>
</dbReference>
<feature type="transmembrane region" description="Helical" evidence="5">
    <location>
        <begin position="126"/>
        <end position="153"/>
    </location>
</feature>
<dbReference type="STRING" id="121224.E0VH84"/>
<dbReference type="CTD" id="8238528"/>
<dbReference type="InterPro" id="IPR011547">
    <property type="entry name" value="SLC26A/SulP_dom"/>
</dbReference>
<reference evidence="7" key="2">
    <citation type="submission" date="2007-04" db="EMBL/GenBank/DDBJ databases">
        <title>The genome of the human body louse.</title>
        <authorList>
            <consortium name="The Human Body Louse Genome Consortium"/>
            <person name="Kirkness E."/>
            <person name="Walenz B."/>
            <person name="Hass B."/>
            <person name="Bruggner R."/>
            <person name="Strausberg R."/>
        </authorList>
    </citation>
    <scope>NUCLEOTIDE SEQUENCE</scope>
    <source>
        <strain evidence="7">USDA</strain>
    </source>
</reference>
<evidence type="ECO:0000256" key="2">
    <source>
        <dbReference type="ARBA" id="ARBA00022692"/>
    </source>
</evidence>
<feature type="transmembrane region" description="Helical" evidence="5">
    <location>
        <begin position="318"/>
        <end position="340"/>
    </location>
</feature>
<dbReference type="PROSITE" id="PS01130">
    <property type="entry name" value="SLC26A"/>
    <property type="match status" value="1"/>
</dbReference>
<gene>
    <name evidence="8" type="primary">8238528</name>
    <name evidence="7" type="ORF">Phum_PHUM203310</name>
</gene>
<feature type="transmembrane region" description="Helical" evidence="5">
    <location>
        <begin position="249"/>
        <end position="269"/>
    </location>
</feature>
<dbReference type="eggNOG" id="KOG0236">
    <property type="taxonomic scope" value="Eukaryota"/>
</dbReference>
<name>E0VH84_PEDHC</name>
<feature type="transmembrane region" description="Helical" evidence="5">
    <location>
        <begin position="87"/>
        <end position="114"/>
    </location>
</feature>
<protein>
    <submittedName>
        <fullName evidence="7 8">Sulfate transporter, putative</fullName>
    </submittedName>
</protein>
<dbReference type="VEuPathDB" id="VectorBase:PHUM203310"/>
<proteinExistence type="predicted"/>
<dbReference type="EMBL" id="AAZO01002361">
    <property type="status" value="NOT_ANNOTATED_CDS"/>
    <property type="molecule type" value="Genomic_DNA"/>
</dbReference>
<dbReference type="InterPro" id="IPR018045">
    <property type="entry name" value="S04_transporter_CS"/>
</dbReference>
<evidence type="ECO:0000256" key="4">
    <source>
        <dbReference type="ARBA" id="ARBA00023136"/>
    </source>
</evidence>
<evidence type="ECO:0000256" key="5">
    <source>
        <dbReference type="SAM" id="Phobius"/>
    </source>
</evidence>
<dbReference type="OrthoDB" id="288203at2759"/>
<evidence type="ECO:0000313" key="7">
    <source>
        <dbReference type="EMBL" id="EEB12740.1"/>
    </source>
</evidence>
<dbReference type="AlphaFoldDB" id="E0VH84"/>
<evidence type="ECO:0000313" key="9">
    <source>
        <dbReference type="Proteomes" id="UP000009046"/>
    </source>
</evidence>
<feature type="domain" description="SLC26A/SulP transporter" evidence="6">
    <location>
        <begin position="52"/>
        <end position="449"/>
    </location>
</feature>
<dbReference type="OMA" id="LEYGMIA"/>
<dbReference type="EMBL" id="AAZO01002360">
    <property type="status" value="NOT_ANNOTATED_CDS"/>
    <property type="molecule type" value="Genomic_DNA"/>
</dbReference>
<reference evidence="8" key="3">
    <citation type="submission" date="2021-02" db="UniProtKB">
        <authorList>
            <consortium name="EnsemblMetazoa"/>
        </authorList>
    </citation>
    <scope>IDENTIFICATION</scope>
    <source>
        <strain evidence="8">USDA</strain>
    </source>
</reference>
<dbReference type="RefSeq" id="XP_002425478.1">
    <property type="nucleotide sequence ID" value="XM_002425433.1"/>
</dbReference>
<evidence type="ECO:0000313" key="8">
    <source>
        <dbReference type="EnsemblMetazoa" id="PHUM203310-PA"/>
    </source>
</evidence>
<dbReference type="InterPro" id="IPR001902">
    <property type="entry name" value="SLC26A/SulP_fam"/>
</dbReference>
<feature type="transmembrane region" description="Helical" evidence="5">
    <location>
        <begin position="389"/>
        <end position="408"/>
    </location>
</feature>
<keyword evidence="3 5" id="KW-1133">Transmembrane helix</keyword>
<dbReference type="FunCoup" id="E0VH84">
    <property type="interactions" value="47"/>
</dbReference>
<dbReference type="EMBL" id="DS235164">
    <property type="protein sequence ID" value="EEB12740.1"/>
    <property type="molecule type" value="Genomic_DNA"/>
</dbReference>
<feature type="transmembrane region" description="Helical" evidence="5">
    <location>
        <begin position="55"/>
        <end position="75"/>
    </location>
</feature>
<feature type="transmembrane region" description="Helical" evidence="5">
    <location>
        <begin position="449"/>
        <end position="476"/>
    </location>
</feature>
<dbReference type="KEGG" id="phu:Phum_PHUM203310"/>